<dbReference type="InterPro" id="IPR016161">
    <property type="entry name" value="Ald_DH/histidinol_DH"/>
</dbReference>
<dbReference type="GO" id="GO:0047533">
    <property type="term" value="F:2,5-dioxovalerate dehydrogenase (NADP+) activity"/>
    <property type="evidence" value="ECO:0007669"/>
    <property type="project" value="UniProtKB-EC"/>
</dbReference>
<dbReference type="EMBL" id="CP016359">
    <property type="protein sequence ID" value="APU67305.1"/>
    <property type="molecule type" value="Genomic_DNA"/>
</dbReference>
<dbReference type="Gene3D" id="3.40.309.10">
    <property type="entry name" value="Aldehyde Dehydrogenase, Chain A, domain 2"/>
    <property type="match status" value="1"/>
</dbReference>
<dbReference type="Gene3D" id="3.40.605.10">
    <property type="entry name" value="Aldehyde Dehydrogenase, Chain A, domain 1"/>
    <property type="match status" value="1"/>
</dbReference>
<dbReference type="Pfam" id="PF00171">
    <property type="entry name" value="Aldedh"/>
    <property type="match status" value="1"/>
</dbReference>
<dbReference type="InterPro" id="IPR050740">
    <property type="entry name" value="Aldehyde_DH_Superfamily"/>
</dbReference>
<dbReference type="KEGG" id="gfl:GRFL_0581"/>
<dbReference type="OrthoDB" id="9770537at2"/>
<dbReference type="STRING" id="1229726.GRFL_0581"/>
<dbReference type="RefSeq" id="WP_083643195.1">
    <property type="nucleotide sequence ID" value="NZ_AMRU01000003.1"/>
</dbReference>
<organism evidence="1 2">
    <name type="scientific">Christiangramia flava JLT2011</name>
    <dbReference type="NCBI Taxonomy" id="1229726"/>
    <lineage>
        <taxon>Bacteria</taxon>
        <taxon>Pseudomonadati</taxon>
        <taxon>Bacteroidota</taxon>
        <taxon>Flavobacteriia</taxon>
        <taxon>Flavobacteriales</taxon>
        <taxon>Flavobacteriaceae</taxon>
        <taxon>Christiangramia</taxon>
    </lineage>
</organism>
<protein>
    <submittedName>
        <fullName evidence="1">Ketoglutarate semialdehyde dehydrogenase</fullName>
        <ecNumber evidence="1">1.2.1.26</ecNumber>
    </submittedName>
</protein>
<name>A0A1L7I2E1_9FLAO</name>
<evidence type="ECO:0000313" key="2">
    <source>
        <dbReference type="Proteomes" id="UP000186230"/>
    </source>
</evidence>
<dbReference type="EC" id="1.2.1.26" evidence="1"/>
<dbReference type="InterPro" id="IPR015590">
    <property type="entry name" value="Aldehyde_DH_dom"/>
</dbReference>
<reference evidence="1 2" key="1">
    <citation type="submission" date="2016-07" db="EMBL/GenBank/DDBJ databases">
        <title>Multi-omics approach to identify versatile polysaccharide utilization systems of a marine flavobacterium Gramella flava.</title>
        <authorList>
            <person name="Tang K."/>
        </authorList>
    </citation>
    <scope>NUCLEOTIDE SEQUENCE [LARGE SCALE GENOMIC DNA]</scope>
    <source>
        <strain evidence="1 2">JLT2011</strain>
    </source>
</reference>
<dbReference type="PANTHER" id="PTHR43353:SF3">
    <property type="entry name" value="ALDEHYDE DEHYDROGENASE-RELATED"/>
    <property type="match status" value="1"/>
</dbReference>
<keyword evidence="2" id="KW-1185">Reference proteome</keyword>
<proteinExistence type="predicted"/>
<dbReference type="PANTHER" id="PTHR43353">
    <property type="entry name" value="SUCCINATE-SEMIALDEHYDE DEHYDROGENASE, MITOCHONDRIAL"/>
    <property type="match status" value="1"/>
</dbReference>
<accession>A0A1L7I2E1</accession>
<dbReference type="SUPFAM" id="SSF53720">
    <property type="entry name" value="ALDH-like"/>
    <property type="match status" value="1"/>
</dbReference>
<dbReference type="AlphaFoldDB" id="A0A1L7I2E1"/>
<dbReference type="Proteomes" id="UP000186230">
    <property type="component" value="Chromosome"/>
</dbReference>
<gene>
    <name evidence="1" type="ORF">GRFL_0581</name>
</gene>
<dbReference type="InterPro" id="IPR016163">
    <property type="entry name" value="Ald_DH_C"/>
</dbReference>
<dbReference type="InterPro" id="IPR044151">
    <property type="entry name" value="ALDH_KGSADH"/>
</dbReference>
<evidence type="ECO:0000313" key="1">
    <source>
        <dbReference type="EMBL" id="APU67305.1"/>
    </source>
</evidence>
<dbReference type="InterPro" id="IPR016162">
    <property type="entry name" value="Ald_DH_N"/>
</dbReference>
<sequence>MLTGKNYVAGELTADETSVFESVNPKNNEKEAKFYNASEKDVDAAVEKAAEAFPEYSALPASRRAEFLNAIAQEILELGEELIQTYCSESGLPEGRAQGERGRTVNQLKAFADYITTENWKDEYKDEPNPERQPLPKPGLLRTSVAIGPVAVFGASNFPLAFSTAGGDTASALAAGCPVVVKGHPAHPGTGELVASAIVKAAEKTGIPSGVFSNLNSSGIEVGELLVKHPKIKGVGFTGSLRGGRALYDLAAKREEPIPVFAEMGSVNPVIVTETAIEKRGEAIAKQIAGSYTLGAGQFCTNPGIILKMGDNTVFESHLKQFSEEIEAQCMLHSGIKKAFQEGKNQLLDEKGVQVLSGSDDTENNMAAGTIVKVSAENFIQNEKLQTEVFGPFTMIVTCSNFQELNSALEKLHGQLTASIIAEPEDFSSLKASVAILQHKAGRVIYNAMPTGVEVSPAMTHGGPYPASTDSRFTSVGIPAIKRWLRPVSFQDFPEELLP</sequence>
<keyword evidence="1" id="KW-0560">Oxidoreductase</keyword>
<dbReference type="CDD" id="cd07129">
    <property type="entry name" value="ALDH_KGSADH"/>
    <property type="match status" value="1"/>
</dbReference>